<dbReference type="PROSITE" id="PS51071">
    <property type="entry name" value="HTH_RPIR"/>
    <property type="match status" value="1"/>
</dbReference>
<sequence>MNIVESIKNHYADFSKSELKVADYIVKTPERVEVITITKLATEAGTSTSAVLRFCQTLGFNGYKDFRFEMMNFIHEEKKEIKPNSLIDNLIDGYMKSINQMRDIDSKNMNKLIDALTNDNLNYILGIFYSSLPARELYLGLNDLGKASMFANDYMISEHITRPVNDDSTVVLFSIDGKKGNFKNYLADLATSMPKNSFLITMNPKAELAADFPHTIVLPERTFSSKSVVDTQSIPMVFVELLLNLIYGKN</sequence>
<name>A0ABW1RLC4_9LACO</name>
<dbReference type="InterPro" id="IPR046348">
    <property type="entry name" value="SIS_dom_sf"/>
</dbReference>
<dbReference type="Gene3D" id="1.10.10.10">
    <property type="entry name" value="Winged helix-like DNA-binding domain superfamily/Winged helix DNA-binding domain"/>
    <property type="match status" value="1"/>
</dbReference>
<dbReference type="Gene3D" id="3.40.50.10490">
    <property type="entry name" value="Glucose-6-phosphate isomerase like protein, domain 1"/>
    <property type="match status" value="1"/>
</dbReference>
<dbReference type="Pfam" id="PF01418">
    <property type="entry name" value="HTH_6"/>
    <property type="match status" value="1"/>
</dbReference>
<dbReference type="PANTHER" id="PTHR30514:SF1">
    <property type="entry name" value="HTH-TYPE TRANSCRIPTIONAL REGULATOR HEXR-RELATED"/>
    <property type="match status" value="1"/>
</dbReference>
<evidence type="ECO:0000313" key="3">
    <source>
        <dbReference type="Proteomes" id="UP001596288"/>
    </source>
</evidence>
<dbReference type="EMBL" id="JBHSSF010000020">
    <property type="protein sequence ID" value="MFC6176894.1"/>
    <property type="molecule type" value="Genomic_DNA"/>
</dbReference>
<dbReference type="InterPro" id="IPR036388">
    <property type="entry name" value="WH-like_DNA-bd_sf"/>
</dbReference>
<reference evidence="3" key="1">
    <citation type="journal article" date="2019" name="Int. J. Syst. Evol. Microbiol.">
        <title>The Global Catalogue of Microorganisms (GCM) 10K type strain sequencing project: providing services to taxonomists for standard genome sequencing and annotation.</title>
        <authorList>
            <consortium name="The Broad Institute Genomics Platform"/>
            <consortium name="The Broad Institute Genome Sequencing Center for Infectious Disease"/>
            <person name="Wu L."/>
            <person name="Ma J."/>
        </authorList>
    </citation>
    <scope>NUCLEOTIDE SEQUENCE [LARGE SCALE GENOMIC DNA]</scope>
    <source>
        <strain evidence="3">CCM 8927</strain>
    </source>
</reference>
<evidence type="ECO:0000259" key="1">
    <source>
        <dbReference type="PROSITE" id="PS51071"/>
    </source>
</evidence>
<dbReference type="SUPFAM" id="SSF53697">
    <property type="entry name" value="SIS domain"/>
    <property type="match status" value="1"/>
</dbReference>
<dbReference type="InterPro" id="IPR009057">
    <property type="entry name" value="Homeodomain-like_sf"/>
</dbReference>
<gene>
    <name evidence="2" type="ORF">ACFQAV_08575</name>
</gene>
<dbReference type="InterPro" id="IPR047640">
    <property type="entry name" value="RpiR-like"/>
</dbReference>
<dbReference type="SUPFAM" id="SSF46689">
    <property type="entry name" value="Homeodomain-like"/>
    <property type="match status" value="1"/>
</dbReference>
<dbReference type="Proteomes" id="UP001596288">
    <property type="component" value="Unassembled WGS sequence"/>
</dbReference>
<dbReference type="PANTHER" id="PTHR30514">
    <property type="entry name" value="GLUCOKINASE"/>
    <property type="match status" value="1"/>
</dbReference>
<keyword evidence="3" id="KW-1185">Reference proteome</keyword>
<feature type="domain" description="HTH rpiR-type" evidence="1">
    <location>
        <begin position="1"/>
        <end position="77"/>
    </location>
</feature>
<protein>
    <submittedName>
        <fullName evidence="2">MurR/RpiR family transcriptional regulator</fullName>
    </submittedName>
</protein>
<comment type="caution">
    <text evidence="2">The sequence shown here is derived from an EMBL/GenBank/DDBJ whole genome shotgun (WGS) entry which is preliminary data.</text>
</comment>
<dbReference type="RefSeq" id="WP_137610697.1">
    <property type="nucleotide sequence ID" value="NZ_BJDF01000003.1"/>
</dbReference>
<dbReference type="InterPro" id="IPR000281">
    <property type="entry name" value="HTH_RpiR"/>
</dbReference>
<evidence type="ECO:0000313" key="2">
    <source>
        <dbReference type="EMBL" id="MFC6176894.1"/>
    </source>
</evidence>
<organism evidence="2 3">
    <name type="scientific">Companilactobacillus huachuanensis</name>
    <dbReference type="NCBI Taxonomy" id="2559914"/>
    <lineage>
        <taxon>Bacteria</taxon>
        <taxon>Bacillati</taxon>
        <taxon>Bacillota</taxon>
        <taxon>Bacilli</taxon>
        <taxon>Lactobacillales</taxon>
        <taxon>Lactobacillaceae</taxon>
        <taxon>Companilactobacillus</taxon>
    </lineage>
</organism>
<proteinExistence type="predicted"/>
<accession>A0ABW1RLC4</accession>